<evidence type="ECO:0000259" key="3">
    <source>
        <dbReference type="Pfam" id="PF14402"/>
    </source>
</evidence>
<feature type="domain" description="Inactive transglutaminase fused to 7 transmembrane helices" evidence="2">
    <location>
        <begin position="25"/>
        <end position="186"/>
    </location>
</feature>
<dbReference type="KEGG" id="zal:AZF00_00195"/>
<feature type="transmembrane region" description="Helical" evidence="1">
    <location>
        <begin position="386"/>
        <end position="406"/>
    </location>
</feature>
<accession>A0A127M0Q6</accession>
<evidence type="ECO:0000259" key="2">
    <source>
        <dbReference type="Pfam" id="PF14400"/>
    </source>
</evidence>
<evidence type="ECO:0000313" key="5">
    <source>
        <dbReference type="Proteomes" id="UP000074119"/>
    </source>
</evidence>
<evidence type="ECO:0000313" key="4">
    <source>
        <dbReference type="EMBL" id="AMO66812.1"/>
    </source>
</evidence>
<dbReference type="STRING" id="1470434.AZF00_00195"/>
<protein>
    <recommendedName>
        <fullName evidence="6">Inactive transglutaminase fused to 7 transmembrane helices</fullName>
    </recommendedName>
</protein>
<dbReference type="InterPro" id="IPR025838">
    <property type="entry name" value="Transglut_i_TM"/>
</dbReference>
<keyword evidence="1" id="KW-0812">Transmembrane</keyword>
<keyword evidence="1" id="KW-1133">Transmembrane helix</keyword>
<name>A0A127M0Q6_9GAMM</name>
<evidence type="ECO:0000256" key="1">
    <source>
        <dbReference type="SAM" id="Phobius"/>
    </source>
</evidence>
<organism evidence="4 5">
    <name type="scientific">Zhongshania aliphaticivorans</name>
    <dbReference type="NCBI Taxonomy" id="1470434"/>
    <lineage>
        <taxon>Bacteria</taxon>
        <taxon>Pseudomonadati</taxon>
        <taxon>Pseudomonadota</taxon>
        <taxon>Gammaproteobacteria</taxon>
        <taxon>Cellvibrionales</taxon>
        <taxon>Spongiibacteraceae</taxon>
        <taxon>Zhongshania</taxon>
    </lineage>
</organism>
<dbReference type="Pfam" id="PF14402">
    <property type="entry name" value="7TM_transglut"/>
    <property type="match status" value="1"/>
</dbReference>
<gene>
    <name evidence="4" type="ORF">AZF00_00195</name>
</gene>
<feature type="transmembrane region" description="Helical" evidence="1">
    <location>
        <begin position="468"/>
        <end position="492"/>
    </location>
</feature>
<feature type="domain" description="7 transmembrane helices usually fused to an inactive transglutaminase" evidence="3">
    <location>
        <begin position="261"/>
        <end position="506"/>
    </location>
</feature>
<reference evidence="4 5" key="1">
    <citation type="submission" date="2015-12" db="EMBL/GenBank/DDBJ databases">
        <authorList>
            <person name="Shamseldin A."/>
            <person name="Moawad H."/>
            <person name="Abd El-Rahim W.M."/>
            <person name="Sadowsky M.J."/>
        </authorList>
    </citation>
    <scope>NUCLEOTIDE SEQUENCE [LARGE SCALE GENOMIC DNA]</scope>
    <source>
        <strain evidence="4 5">SM2</strain>
    </source>
</reference>
<dbReference type="InterPro" id="IPR025840">
    <property type="entry name" value="7TM_transglut"/>
</dbReference>
<keyword evidence="1" id="KW-0472">Membrane</keyword>
<dbReference type="Proteomes" id="UP000074119">
    <property type="component" value="Chromosome"/>
</dbReference>
<feature type="transmembrane region" description="Helical" evidence="1">
    <location>
        <begin position="356"/>
        <end position="374"/>
    </location>
</feature>
<sequence length="511" mass="57776">MKGVKLHVRVLAFALLLIGAGSTAWQIFVLNIPVSSDTTEPVWVIDTKLTFNARDNTPVKVQMYVPPSWSKFITLNESFISKNYGVNTDIVNDNRQAVWSARRAEGQQQLFYRLMLTKRSNSRFAESEAGPLFRESPDLQGVEKIAVEALLKPIREHSADIETFIREAIKLINEPSNDNARLLLGNNYTQDNKSMVLELLLSSAHIPVERVRTLRLISGVAQTPELWMRSYNGKRWLYFNPETGAQGLPDDRVVWWTGNDPIAKVEGGRHLKVEITANQKVMNSITLAQSIAESKENKFWALSLYDLPLQSQQTFEIILMIPIGVMLILVLRNIVGLETLGTFTPVLIGLAFRETQVLWGIILFTLITALGLSIRSYLEHLHLQLLSRLSVVLTFVVIIMALISVLGHRLGLDRGLSIALFPMVILTMSIERMSIVWEERGGLHAGKVGIGTLIAATLSHLMMTYPTWTYFVFTFPGMLLIFMSFMLVLGHYRGYRLTELFRFNAMIKGRQ</sequence>
<evidence type="ECO:0008006" key="6">
    <source>
        <dbReference type="Google" id="ProtNLM"/>
    </source>
</evidence>
<dbReference type="Pfam" id="PF14400">
    <property type="entry name" value="Transglut_i_TM"/>
    <property type="match status" value="1"/>
</dbReference>
<dbReference type="EMBL" id="CP014544">
    <property type="protein sequence ID" value="AMO66812.1"/>
    <property type="molecule type" value="Genomic_DNA"/>
</dbReference>
<proteinExistence type="predicted"/>
<dbReference type="RefSeq" id="WP_008253197.1">
    <property type="nucleotide sequence ID" value="NZ_CP014544.1"/>
</dbReference>
<feature type="transmembrane region" description="Helical" evidence="1">
    <location>
        <begin position="418"/>
        <end position="437"/>
    </location>
</feature>
<dbReference type="AlphaFoldDB" id="A0A127M0Q6"/>
<feature type="transmembrane region" description="Helical" evidence="1">
    <location>
        <begin position="317"/>
        <end position="335"/>
    </location>
</feature>